<evidence type="ECO:0000313" key="2">
    <source>
        <dbReference type="EMBL" id="KAJ6431770.1"/>
    </source>
</evidence>
<evidence type="ECO:0000313" key="3">
    <source>
        <dbReference type="Proteomes" id="UP001162972"/>
    </source>
</evidence>
<feature type="domain" description="Oxidoreductase FAD/NAD(P)-binding" evidence="1">
    <location>
        <begin position="2"/>
        <end position="63"/>
    </location>
</feature>
<dbReference type="PANTHER" id="PTHR47215:SF1">
    <property type="entry name" value="F9L1.8 PROTEIN"/>
    <property type="match status" value="1"/>
</dbReference>
<dbReference type="Proteomes" id="UP001162972">
    <property type="component" value="Chromosome 10"/>
</dbReference>
<proteinExistence type="predicted"/>
<sequence>MAYQDRFKDWESSGVKIVPVLSQPDGSWTGESGYVQAAFAKAKQIYSSTGTGAVLCGQKQMTEQSFGQHFATF</sequence>
<dbReference type="PANTHER" id="PTHR47215">
    <property type="match status" value="1"/>
</dbReference>
<dbReference type="Pfam" id="PF00175">
    <property type="entry name" value="NAD_binding_1"/>
    <property type="match status" value="1"/>
</dbReference>
<accession>A0AAD6PJW3</accession>
<dbReference type="SUPFAM" id="SSF52343">
    <property type="entry name" value="Ferredoxin reductase-like, C-terminal NADP-linked domain"/>
    <property type="match status" value="1"/>
</dbReference>
<dbReference type="AlphaFoldDB" id="A0AAD6PJW3"/>
<comment type="caution">
    <text evidence="2">The sequence shown here is derived from an EMBL/GenBank/DDBJ whole genome shotgun (WGS) entry which is preliminary data.</text>
</comment>
<dbReference type="GO" id="GO:0016491">
    <property type="term" value="F:oxidoreductase activity"/>
    <property type="evidence" value="ECO:0007669"/>
    <property type="project" value="InterPro"/>
</dbReference>
<protein>
    <recommendedName>
        <fullName evidence="1">Oxidoreductase FAD/NAD(P)-binding domain-containing protein</fullName>
    </recommendedName>
</protein>
<dbReference type="Gene3D" id="3.40.50.80">
    <property type="entry name" value="Nucleotide-binding domain of ferredoxin-NADP reductase (FNR) module"/>
    <property type="match status" value="1"/>
</dbReference>
<name>A0AAD6PJW3_9ROSI</name>
<reference evidence="2 3" key="1">
    <citation type="journal article" date="2023" name="Int. J. Mol. Sci.">
        <title>De Novo Assembly and Annotation of 11 Diverse Shrub Willow (Salix) Genomes Reveals Novel Gene Organization in Sex-Linked Regions.</title>
        <authorList>
            <person name="Hyden B."/>
            <person name="Feng K."/>
            <person name="Yates T.B."/>
            <person name="Jawdy S."/>
            <person name="Cereghino C."/>
            <person name="Smart L.B."/>
            <person name="Muchero W."/>
        </authorList>
    </citation>
    <scope>NUCLEOTIDE SEQUENCE [LARGE SCALE GENOMIC DNA]</scope>
    <source>
        <tissue evidence="2">Shoot tip</tissue>
    </source>
</reference>
<dbReference type="InterPro" id="IPR001433">
    <property type="entry name" value="OxRdtase_FAD/NAD-bd"/>
</dbReference>
<dbReference type="EMBL" id="JAPFFJ010000003">
    <property type="protein sequence ID" value="KAJ6431770.1"/>
    <property type="molecule type" value="Genomic_DNA"/>
</dbReference>
<gene>
    <name evidence="2" type="ORF">OIU84_019115</name>
</gene>
<dbReference type="InterPro" id="IPR039261">
    <property type="entry name" value="FNR_nucleotide-bd"/>
</dbReference>
<keyword evidence="3" id="KW-1185">Reference proteome</keyword>
<evidence type="ECO:0000259" key="1">
    <source>
        <dbReference type="Pfam" id="PF00175"/>
    </source>
</evidence>
<organism evidence="2 3">
    <name type="scientific">Salix udensis</name>
    <dbReference type="NCBI Taxonomy" id="889485"/>
    <lineage>
        <taxon>Eukaryota</taxon>
        <taxon>Viridiplantae</taxon>
        <taxon>Streptophyta</taxon>
        <taxon>Embryophyta</taxon>
        <taxon>Tracheophyta</taxon>
        <taxon>Spermatophyta</taxon>
        <taxon>Magnoliopsida</taxon>
        <taxon>eudicotyledons</taxon>
        <taxon>Gunneridae</taxon>
        <taxon>Pentapetalae</taxon>
        <taxon>rosids</taxon>
        <taxon>fabids</taxon>
        <taxon>Malpighiales</taxon>
        <taxon>Salicaceae</taxon>
        <taxon>Saliceae</taxon>
        <taxon>Salix</taxon>
    </lineage>
</organism>